<dbReference type="SMART" id="SM00387">
    <property type="entry name" value="HATPase_c"/>
    <property type="match status" value="1"/>
</dbReference>
<dbReference type="InterPro" id="IPR036097">
    <property type="entry name" value="HisK_dim/P_sf"/>
</dbReference>
<dbReference type="InterPro" id="IPR050736">
    <property type="entry name" value="Sensor_HK_Regulatory"/>
</dbReference>
<dbReference type="EMBL" id="CP060635">
    <property type="protein sequence ID" value="QNM07854.1"/>
    <property type="molecule type" value="Genomic_DNA"/>
</dbReference>
<dbReference type="Proteomes" id="UP000515860">
    <property type="component" value="Chromosome"/>
</dbReference>
<keyword evidence="3" id="KW-0597">Phosphoprotein</keyword>
<dbReference type="InterPro" id="IPR005467">
    <property type="entry name" value="His_kinase_dom"/>
</dbReference>
<evidence type="ECO:0000256" key="4">
    <source>
        <dbReference type="ARBA" id="ARBA00022679"/>
    </source>
</evidence>
<dbReference type="KEGG" id="whj:H9Q79_13155"/>
<accession>A0A7G9GAM2</accession>
<organism evidence="8 9">
    <name type="scientific">Wansuia hejianensis</name>
    <dbReference type="NCBI Taxonomy" id="2763667"/>
    <lineage>
        <taxon>Bacteria</taxon>
        <taxon>Bacillati</taxon>
        <taxon>Bacillota</taxon>
        <taxon>Clostridia</taxon>
        <taxon>Lachnospirales</taxon>
        <taxon>Lachnospiraceae</taxon>
        <taxon>Wansuia</taxon>
    </lineage>
</organism>
<dbReference type="InterPro" id="IPR003594">
    <property type="entry name" value="HATPase_dom"/>
</dbReference>
<dbReference type="Gene3D" id="1.10.287.130">
    <property type="match status" value="1"/>
</dbReference>
<evidence type="ECO:0000259" key="7">
    <source>
        <dbReference type="PROSITE" id="PS50109"/>
    </source>
</evidence>
<evidence type="ECO:0000256" key="5">
    <source>
        <dbReference type="ARBA" id="ARBA00022777"/>
    </source>
</evidence>
<dbReference type="InterPro" id="IPR003661">
    <property type="entry name" value="HisK_dim/P_dom"/>
</dbReference>
<evidence type="ECO:0000313" key="8">
    <source>
        <dbReference type="EMBL" id="QNM07854.1"/>
    </source>
</evidence>
<proteinExistence type="predicted"/>
<keyword evidence="6" id="KW-0902">Two-component regulatory system</keyword>
<dbReference type="RefSeq" id="WP_118646651.1">
    <property type="nucleotide sequence ID" value="NZ_CP060635.1"/>
</dbReference>
<dbReference type="SUPFAM" id="SSF55874">
    <property type="entry name" value="ATPase domain of HSP90 chaperone/DNA topoisomerase II/histidine kinase"/>
    <property type="match status" value="1"/>
</dbReference>
<dbReference type="InterPro" id="IPR036890">
    <property type="entry name" value="HATPase_C_sf"/>
</dbReference>
<dbReference type="EC" id="2.7.13.3" evidence="2"/>
<keyword evidence="4" id="KW-0808">Transferase</keyword>
<comment type="catalytic activity">
    <reaction evidence="1">
        <text>ATP + protein L-histidine = ADP + protein N-phospho-L-histidine.</text>
        <dbReference type="EC" id="2.7.13.3"/>
    </reaction>
</comment>
<name>A0A7G9GAM2_9FIRM</name>
<dbReference type="PANTHER" id="PTHR43711:SF1">
    <property type="entry name" value="HISTIDINE KINASE 1"/>
    <property type="match status" value="1"/>
</dbReference>
<dbReference type="SUPFAM" id="SSF47384">
    <property type="entry name" value="Homodimeric domain of signal transducing histidine kinase"/>
    <property type="match status" value="1"/>
</dbReference>
<evidence type="ECO:0000256" key="2">
    <source>
        <dbReference type="ARBA" id="ARBA00012438"/>
    </source>
</evidence>
<dbReference type="Gene3D" id="3.30.565.10">
    <property type="entry name" value="Histidine kinase-like ATPase, C-terminal domain"/>
    <property type="match status" value="1"/>
</dbReference>
<dbReference type="PROSITE" id="PS50109">
    <property type="entry name" value="HIS_KIN"/>
    <property type="match status" value="1"/>
</dbReference>
<dbReference type="PRINTS" id="PR00344">
    <property type="entry name" value="BCTRLSENSOR"/>
</dbReference>
<dbReference type="GO" id="GO:0000155">
    <property type="term" value="F:phosphorelay sensor kinase activity"/>
    <property type="evidence" value="ECO:0007669"/>
    <property type="project" value="InterPro"/>
</dbReference>
<evidence type="ECO:0000256" key="3">
    <source>
        <dbReference type="ARBA" id="ARBA00022553"/>
    </source>
</evidence>
<gene>
    <name evidence="8" type="ORF">H9Q79_13155</name>
</gene>
<keyword evidence="9" id="KW-1185">Reference proteome</keyword>
<dbReference type="PANTHER" id="PTHR43711">
    <property type="entry name" value="TWO-COMPONENT HISTIDINE KINASE"/>
    <property type="match status" value="1"/>
</dbReference>
<dbReference type="CDD" id="cd00075">
    <property type="entry name" value="HATPase"/>
    <property type="match status" value="1"/>
</dbReference>
<keyword evidence="5" id="KW-0418">Kinase</keyword>
<dbReference type="AlphaFoldDB" id="A0A7G9GAM2"/>
<dbReference type="Pfam" id="PF02518">
    <property type="entry name" value="HATPase_c"/>
    <property type="match status" value="1"/>
</dbReference>
<dbReference type="InterPro" id="IPR004358">
    <property type="entry name" value="Sig_transdc_His_kin-like_C"/>
</dbReference>
<sequence length="217" mass="24142">MNEQECRLLLSKFSHEVRNPVTLINSFLQLLVKEHPEISSYPFYEKINENMTLLTRLLDEMSRFNNAARLHREETDLCALLSGLADSGNSVLVPQNVHITVNANTDIPHLLLDQTKLLQVFYNLIRNAAEAMPDGGDIRITLTLHETELQVNVANRGPGIPPEYLPDLFEPFVTHKKEGTGLGLSICREIIQAHEGSISVSSSGGNTVFTILLPLSS</sequence>
<dbReference type="CDD" id="cd00082">
    <property type="entry name" value="HisKA"/>
    <property type="match status" value="1"/>
</dbReference>
<protein>
    <recommendedName>
        <fullName evidence="2">histidine kinase</fullName>
        <ecNumber evidence="2">2.7.13.3</ecNumber>
    </recommendedName>
</protein>
<evidence type="ECO:0000313" key="9">
    <source>
        <dbReference type="Proteomes" id="UP000515860"/>
    </source>
</evidence>
<evidence type="ECO:0000256" key="6">
    <source>
        <dbReference type="ARBA" id="ARBA00023012"/>
    </source>
</evidence>
<evidence type="ECO:0000256" key="1">
    <source>
        <dbReference type="ARBA" id="ARBA00000085"/>
    </source>
</evidence>
<reference evidence="8 9" key="1">
    <citation type="submission" date="2020-08" db="EMBL/GenBank/DDBJ databases">
        <authorList>
            <person name="Liu C."/>
            <person name="Sun Q."/>
        </authorList>
    </citation>
    <scope>NUCLEOTIDE SEQUENCE [LARGE SCALE GENOMIC DNA]</scope>
    <source>
        <strain evidence="8 9">NSJ-29</strain>
    </source>
</reference>
<feature type="domain" description="Histidine kinase" evidence="7">
    <location>
        <begin position="12"/>
        <end position="217"/>
    </location>
</feature>